<dbReference type="AlphaFoldDB" id="S8EL73"/>
<proteinExistence type="inferred from homology"/>
<comment type="similarity">
    <text evidence="1">Belongs to the universal ribosomal protein uL11 family.</text>
</comment>
<organism evidence="4 5">
    <name type="scientific">Genlisea aurea</name>
    <dbReference type="NCBI Taxonomy" id="192259"/>
    <lineage>
        <taxon>Eukaryota</taxon>
        <taxon>Viridiplantae</taxon>
        <taxon>Streptophyta</taxon>
        <taxon>Embryophyta</taxon>
        <taxon>Tracheophyta</taxon>
        <taxon>Spermatophyta</taxon>
        <taxon>Magnoliopsida</taxon>
        <taxon>eudicotyledons</taxon>
        <taxon>Gunneridae</taxon>
        <taxon>Pentapetalae</taxon>
        <taxon>asterids</taxon>
        <taxon>lamiids</taxon>
        <taxon>Lamiales</taxon>
        <taxon>Lentibulariaceae</taxon>
        <taxon>Genlisea</taxon>
    </lineage>
</organism>
<dbReference type="InterPro" id="IPR036796">
    <property type="entry name" value="Ribosomal_uL11_N_sf"/>
</dbReference>
<evidence type="ECO:0000313" key="5">
    <source>
        <dbReference type="Proteomes" id="UP000015453"/>
    </source>
</evidence>
<keyword evidence="5" id="KW-1185">Reference proteome</keyword>
<dbReference type="GO" id="GO:0005840">
    <property type="term" value="C:ribosome"/>
    <property type="evidence" value="ECO:0007669"/>
    <property type="project" value="UniProtKB-KW"/>
</dbReference>
<protein>
    <submittedName>
        <fullName evidence="4">Uncharacterized protein</fullName>
    </submittedName>
</protein>
<dbReference type="Gene3D" id="3.30.1550.10">
    <property type="entry name" value="Ribosomal protein L11/L12, N-terminal domain"/>
    <property type="match status" value="1"/>
</dbReference>
<evidence type="ECO:0000256" key="2">
    <source>
        <dbReference type="ARBA" id="ARBA00022980"/>
    </source>
</evidence>
<keyword evidence="2" id="KW-0689">Ribosomal protein</keyword>
<dbReference type="Proteomes" id="UP000015453">
    <property type="component" value="Unassembled WGS sequence"/>
</dbReference>
<dbReference type="EMBL" id="AUSU01000465">
    <property type="protein sequence ID" value="EPS73342.1"/>
    <property type="molecule type" value="Genomic_DNA"/>
</dbReference>
<dbReference type="SUPFAM" id="SSF54747">
    <property type="entry name" value="Ribosomal L11/L12e N-terminal domain"/>
    <property type="match status" value="1"/>
</dbReference>
<feature type="non-terminal residue" evidence="4">
    <location>
        <position position="1"/>
    </location>
</feature>
<gene>
    <name evidence="4" type="ORF">M569_01427</name>
</gene>
<feature type="non-terminal residue" evidence="4">
    <location>
        <position position="66"/>
    </location>
</feature>
<comment type="caution">
    <text evidence="4">The sequence shown here is derived from an EMBL/GenBank/DDBJ whole genome shotgun (WGS) entry which is preliminary data.</text>
</comment>
<reference evidence="4 5" key="1">
    <citation type="journal article" date="2013" name="BMC Genomics">
        <title>The miniature genome of a carnivorous plant Genlisea aurea contains a low number of genes and short non-coding sequences.</title>
        <authorList>
            <person name="Leushkin E.V."/>
            <person name="Sutormin R.A."/>
            <person name="Nabieva E.R."/>
            <person name="Penin A.A."/>
            <person name="Kondrashov A.S."/>
            <person name="Logacheva M.D."/>
        </authorList>
    </citation>
    <scope>NUCLEOTIDE SEQUENCE [LARGE SCALE GENOMIC DNA]</scope>
</reference>
<evidence type="ECO:0000256" key="3">
    <source>
        <dbReference type="ARBA" id="ARBA00023274"/>
    </source>
</evidence>
<evidence type="ECO:0000256" key="1">
    <source>
        <dbReference type="ARBA" id="ARBA00010537"/>
    </source>
</evidence>
<name>S8EL73_9LAMI</name>
<sequence length="66" mass="7653">IGPVLSPFMNKEKVTNFCNEFNKLSKNYKNNLPLRVLLCLFFDNTFFFLIKGINASLVLKLILNIE</sequence>
<keyword evidence="3" id="KW-0687">Ribonucleoprotein</keyword>
<accession>S8EL73</accession>
<evidence type="ECO:0000313" key="4">
    <source>
        <dbReference type="EMBL" id="EPS73342.1"/>
    </source>
</evidence>
<dbReference type="GO" id="GO:1990904">
    <property type="term" value="C:ribonucleoprotein complex"/>
    <property type="evidence" value="ECO:0007669"/>
    <property type="project" value="UniProtKB-KW"/>
</dbReference>